<name>A0ABC9SH74_LEPBO</name>
<evidence type="ECO:0000256" key="1">
    <source>
        <dbReference type="SAM" id="MobiDB-lite"/>
    </source>
</evidence>
<dbReference type="EMBL" id="AHMS02000029">
    <property type="protein sequence ID" value="EMN17153.1"/>
    <property type="molecule type" value="Genomic_DNA"/>
</dbReference>
<accession>A0ABC9SH74</accession>
<reference evidence="2 3" key="1">
    <citation type="submission" date="2013-01" db="EMBL/GenBank/DDBJ databases">
        <authorList>
            <person name="Harkins D.M."/>
            <person name="Durkin A.S."/>
            <person name="Brinkac L.M."/>
            <person name="Haft D.H."/>
            <person name="Selengut J.D."/>
            <person name="Sanka R."/>
            <person name="DePew J."/>
            <person name="Purushe J."/>
            <person name="Hartskeerl R.A."/>
            <person name="Ahmed A."/>
            <person name="van der Linden H."/>
            <person name="Goris M.G.A."/>
            <person name="Vinetz J.M."/>
            <person name="Sutton G.G."/>
            <person name="Nierman W.C."/>
            <person name="Fouts D.E."/>
        </authorList>
    </citation>
    <scope>NUCLEOTIDE SEQUENCE [LARGE SCALE GENOMIC DNA]</scope>
    <source>
        <strain evidence="2 3">Brem 328</strain>
    </source>
</reference>
<dbReference type="Proteomes" id="UP000012166">
    <property type="component" value="Unassembled WGS sequence"/>
</dbReference>
<dbReference type="AlphaFoldDB" id="A0ABC9SH74"/>
<evidence type="ECO:0000313" key="3">
    <source>
        <dbReference type="Proteomes" id="UP000012166"/>
    </source>
</evidence>
<protein>
    <submittedName>
        <fullName evidence="2">Uncharacterized protein</fullName>
    </submittedName>
</protein>
<organism evidence="2 3">
    <name type="scientific">Leptospira borgpetersenii str. Brem 328</name>
    <dbReference type="NCBI Taxonomy" id="1049780"/>
    <lineage>
        <taxon>Bacteria</taxon>
        <taxon>Pseudomonadati</taxon>
        <taxon>Spirochaetota</taxon>
        <taxon>Spirochaetia</taxon>
        <taxon>Leptospirales</taxon>
        <taxon>Leptospiraceae</taxon>
        <taxon>Leptospira</taxon>
    </lineage>
</organism>
<comment type="caution">
    <text evidence="2">The sequence shown here is derived from an EMBL/GenBank/DDBJ whole genome shotgun (WGS) entry which is preliminary data.</text>
</comment>
<gene>
    <name evidence="2" type="ORF">LEP1GSC056_0529</name>
</gene>
<proteinExistence type="predicted"/>
<sequence length="63" mass="7343">MDINSLSKNPDHCRPRKKSDKLEFLSNRPINGNESVVLRIRIESVLWIPQSRQTPAFAQEIRL</sequence>
<feature type="region of interest" description="Disordered" evidence="1">
    <location>
        <begin position="1"/>
        <end position="20"/>
    </location>
</feature>
<evidence type="ECO:0000313" key="2">
    <source>
        <dbReference type="EMBL" id="EMN17153.1"/>
    </source>
</evidence>